<dbReference type="GO" id="GO:0005743">
    <property type="term" value="C:mitochondrial inner membrane"/>
    <property type="evidence" value="ECO:0007669"/>
    <property type="project" value="TreeGrafter"/>
</dbReference>
<feature type="compositionally biased region" description="Low complexity" evidence="6">
    <location>
        <begin position="463"/>
        <end position="487"/>
    </location>
</feature>
<accession>A0A7J6MDH5</accession>
<dbReference type="InterPro" id="IPR002048">
    <property type="entry name" value="EF_hand_dom"/>
</dbReference>
<dbReference type="InterPro" id="IPR001708">
    <property type="entry name" value="YidC/ALB3/OXA1/COX18"/>
</dbReference>
<dbReference type="GO" id="GO:0032979">
    <property type="term" value="P:protein insertion into mitochondrial inner membrane from matrix"/>
    <property type="evidence" value="ECO:0007669"/>
    <property type="project" value="TreeGrafter"/>
</dbReference>
<evidence type="ECO:0000256" key="1">
    <source>
        <dbReference type="ARBA" id="ARBA00004141"/>
    </source>
</evidence>
<keyword evidence="2 7" id="KW-0812">Transmembrane</keyword>
<feature type="transmembrane region" description="Helical" evidence="7">
    <location>
        <begin position="265"/>
        <end position="283"/>
    </location>
</feature>
<sequence length="576" mass="62822">MLLSTGKKPFLLVLRQRGSPAVVARAISRHSSRSLSTTTTPVSHPVAPGVSSPEALSLLERLRDQADNFGVDWTAVYDPWPHVDAVQTMLNTVHEISGSSWVSTICLVAVGFRALTLYFNVRSIEISSRRQAAMVELLPLAREVRTALNTGDNDRFDRKVEEYRQELGKHGIGRNPFQGMGFLFGIQTPWILTLFAAIRGMATHPDVFRSVCLDSTFLWCPSLMLADPYGILPLASSIMAIAAARAQMKLVPVVSDPDRAEWDTTYFNYGLQGAVLLFLPFAVHLPAGCFVFVMCNTVMNAVVNIVVKRRLHGKLTHSFLIPPPLRSPWDELMNRPSVGQTFIMSKSRQVKVTTPEGSAGQGSQESRASVRGGISPAKIRECFEVWDADGDGKLTPDELRSVIRSLALDYAEREVDRMCYGEKFPVDQGVDFYTVLNLASARPSRFSTEAGITELNQAIQTLRASAGTSGSSSSRTLSAAASPRPGSARGGHHRSAATADTSSVDMLKFWLATMGDEFTSEEFDTLLRECSIPAGGGGRFQPSLLTDKITDVYNRLYLESPSIANSAISGESVGPP</sequence>
<evidence type="ECO:0000256" key="6">
    <source>
        <dbReference type="SAM" id="MobiDB-lite"/>
    </source>
</evidence>
<keyword evidence="5 7" id="KW-0472">Membrane</keyword>
<reference evidence="9 10" key="1">
    <citation type="submission" date="2020-04" db="EMBL/GenBank/DDBJ databases">
        <title>Perkinsus olseni comparative genomics.</title>
        <authorList>
            <person name="Bogema D.R."/>
        </authorList>
    </citation>
    <scope>NUCLEOTIDE SEQUENCE [LARGE SCALE GENOMIC DNA]</scope>
    <source>
        <strain evidence="9">ATCC PRA-179</strain>
    </source>
</reference>
<dbReference type="InterPro" id="IPR018247">
    <property type="entry name" value="EF_Hand_1_Ca_BS"/>
</dbReference>
<dbReference type="PROSITE" id="PS50222">
    <property type="entry name" value="EF_HAND_2"/>
    <property type="match status" value="1"/>
</dbReference>
<dbReference type="PANTHER" id="PTHR12428">
    <property type="entry name" value="OXA1"/>
    <property type="match status" value="1"/>
</dbReference>
<organism evidence="9 10">
    <name type="scientific">Perkinsus olseni</name>
    <name type="common">Perkinsus atlanticus</name>
    <dbReference type="NCBI Taxonomy" id="32597"/>
    <lineage>
        <taxon>Eukaryota</taxon>
        <taxon>Sar</taxon>
        <taxon>Alveolata</taxon>
        <taxon>Perkinsozoa</taxon>
        <taxon>Perkinsea</taxon>
        <taxon>Perkinsida</taxon>
        <taxon>Perkinsidae</taxon>
        <taxon>Perkinsus</taxon>
    </lineage>
</organism>
<feature type="region of interest" description="Disordered" evidence="6">
    <location>
        <begin position="463"/>
        <end position="499"/>
    </location>
</feature>
<dbReference type="Pfam" id="PF13405">
    <property type="entry name" value="EF-hand_6"/>
    <property type="match status" value="1"/>
</dbReference>
<dbReference type="PROSITE" id="PS00018">
    <property type="entry name" value="EF_HAND_1"/>
    <property type="match status" value="1"/>
</dbReference>
<dbReference type="GO" id="GO:0005509">
    <property type="term" value="F:calcium ion binding"/>
    <property type="evidence" value="ECO:0007669"/>
    <property type="project" value="InterPro"/>
</dbReference>
<dbReference type="GO" id="GO:0032977">
    <property type="term" value="F:membrane insertase activity"/>
    <property type="evidence" value="ECO:0007669"/>
    <property type="project" value="InterPro"/>
</dbReference>
<keyword evidence="3" id="KW-0106">Calcium</keyword>
<evidence type="ECO:0000256" key="2">
    <source>
        <dbReference type="ARBA" id="ARBA00022692"/>
    </source>
</evidence>
<evidence type="ECO:0000313" key="9">
    <source>
        <dbReference type="EMBL" id="KAF4669633.1"/>
    </source>
</evidence>
<dbReference type="OrthoDB" id="264532at2759"/>
<feature type="transmembrane region" description="Helical" evidence="7">
    <location>
        <begin position="101"/>
        <end position="121"/>
    </location>
</feature>
<evidence type="ECO:0000259" key="8">
    <source>
        <dbReference type="PROSITE" id="PS50222"/>
    </source>
</evidence>
<comment type="subcellular location">
    <subcellularLocation>
        <location evidence="1">Membrane</location>
        <topology evidence="1">Multi-pass membrane protein</topology>
    </subcellularLocation>
</comment>
<evidence type="ECO:0000256" key="7">
    <source>
        <dbReference type="SAM" id="Phobius"/>
    </source>
</evidence>
<comment type="caution">
    <text evidence="9">The sequence shown here is derived from an EMBL/GenBank/DDBJ whole genome shotgun (WGS) entry which is preliminary data.</text>
</comment>
<evidence type="ECO:0000256" key="3">
    <source>
        <dbReference type="ARBA" id="ARBA00022837"/>
    </source>
</evidence>
<dbReference type="AlphaFoldDB" id="A0A7J6MDH5"/>
<gene>
    <name evidence="9" type="primary">COX18_1</name>
    <name evidence="9" type="ORF">FOZ61_003560</name>
</gene>
<dbReference type="EMBL" id="JABAHT010000021">
    <property type="protein sequence ID" value="KAF4669633.1"/>
    <property type="molecule type" value="Genomic_DNA"/>
</dbReference>
<feature type="transmembrane region" description="Helical" evidence="7">
    <location>
        <begin position="222"/>
        <end position="244"/>
    </location>
</feature>
<dbReference type="InterPro" id="IPR011992">
    <property type="entry name" value="EF-hand-dom_pair"/>
</dbReference>
<dbReference type="SMART" id="SM00054">
    <property type="entry name" value="EFh"/>
    <property type="match status" value="1"/>
</dbReference>
<feature type="domain" description="EF-hand" evidence="8">
    <location>
        <begin position="374"/>
        <end position="409"/>
    </location>
</feature>
<feature type="transmembrane region" description="Helical" evidence="7">
    <location>
        <begin position="182"/>
        <end position="202"/>
    </location>
</feature>
<keyword evidence="4 7" id="KW-1133">Transmembrane helix</keyword>
<dbReference type="Gene3D" id="1.10.238.10">
    <property type="entry name" value="EF-hand"/>
    <property type="match status" value="1"/>
</dbReference>
<dbReference type="CDD" id="cd00051">
    <property type="entry name" value="EFh"/>
    <property type="match status" value="1"/>
</dbReference>
<evidence type="ECO:0000256" key="5">
    <source>
        <dbReference type="ARBA" id="ARBA00023136"/>
    </source>
</evidence>
<dbReference type="PANTHER" id="PTHR12428:SF65">
    <property type="entry name" value="CYTOCHROME C OXIDASE ASSEMBLY PROTEIN COX18, MITOCHONDRIAL"/>
    <property type="match status" value="1"/>
</dbReference>
<name>A0A7J6MDH5_PEROL</name>
<evidence type="ECO:0000313" key="10">
    <source>
        <dbReference type="Proteomes" id="UP000570595"/>
    </source>
</evidence>
<evidence type="ECO:0000256" key="4">
    <source>
        <dbReference type="ARBA" id="ARBA00022989"/>
    </source>
</evidence>
<dbReference type="Proteomes" id="UP000570595">
    <property type="component" value="Unassembled WGS sequence"/>
</dbReference>
<protein>
    <submittedName>
        <fullName evidence="9">Cytochrome c oxidase assembly protein cox18, mitochondrial</fullName>
    </submittedName>
</protein>
<proteinExistence type="predicted"/>
<dbReference type="SUPFAM" id="SSF47473">
    <property type="entry name" value="EF-hand"/>
    <property type="match status" value="1"/>
</dbReference>